<evidence type="ECO:0000256" key="1">
    <source>
        <dbReference type="SAM" id="MobiDB-lite"/>
    </source>
</evidence>
<dbReference type="InterPro" id="IPR029526">
    <property type="entry name" value="PGBD"/>
</dbReference>
<dbReference type="OrthoDB" id="125608at2759"/>
<feature type="domain" description="PiggyBac transposable element-derived protein" evidence="2">
    <location>
        <begin position="206"/>
        <end position="642"/>
    </location>
</feature>
<feature type="compositionally biased region" description="Basic and acidic residues" evidence="1">
    <location>
        <begin position="22"/>
        <end position="32"/>
    </location>
</feature>
<reference evidence="3 4" key="1">
    <citation type="journal article" date="2017" name="Genome Biol. Evol.">
        <title>Phytophthora megakarya and P. palmivora, closely related causal agents of cacao black pod rot, underwent increases in genome sizes and gene numbers by different mechanisms.</title>
        <authorList>
            <person name="Ali S.S."/>
            <person name="Shao J."/>
            <person name="Lary D.J."/>
            <person name="Kronmiller B."/>
            <person name="Shen D."/>
            <person name="Strem M.D."/>
            <person name="Amoako-Attah I."/>
            <person name="Akrofi A.Y."/>
            <person name="Begoude B.A."/>
            <person name="Ten Hoopen G.M."/>
            <person name="Coulibaly K."/>
            <person name="Kebe B.I."/>
            <person name="Melnick R.L."/>
            <person name="Guiltinan M.J."/>
            <person name="Tyler B.M."/>
            <person name="Meinhardt L.W."/>
            <person name="Bailey B.A."/>
        </authorList>
    </citation>
    <scope>NUCLEOTIDE SEQUENCE [LARGE SCALE GENOMIC DNA]</scope>
    <source>
        <strain evidence="4">sbr112.9</strain>
    </source>
</reference>
<proteinExistence type="predicted"/>
<accession>A0A2P4YRH5</accession>
<evidence type="ECO:0000259" key="2">
    <source>
        <dbReference type="Pfam" id="PF13843"/>
    </source>
</evidence>
<feature type="region of interest" description="Disordered" evidence="1">
    <location>
        <begin position="511"/>
        <end position="530"/>
    </location>
</feature>
<dbReference type="Proteomes" id="UP000237271">
    <property type="component" value="Unassembled WGS sequence"/>
</dbReference>
<feature type="compositionally biased region" description="Polar residues" evidence="1">
    <location>
        <begin position="65"/>
        <end position="77"/>
    </location>
</feature>
<name>A0A2P4YRH5_9STRA</name>
<evidence type="ECO:0000313" key="3">
    <source>
        <dbReference type="EMBL" id="POM80433.1"/>
    </source>
</evidence>
<gene>
    <name evidence="3" type="ORF">PHPALM_1732</name>
</gene>
<evidence type="ECO:0000313" key="4">
    <source>
        <dbReference type="Proteomes" id="UP000237271"/>
    </source>
</evidence>
<dbReference type="PANTHER" id="PTHR46599">
    <property type="entry name" value="PIGGYBAC TRANSPOSABLE ELEMENT-DERIVED PROTEIN 4"/>
    <property type="match status" value="1"/>
</dbReference>
<sequence>MKHLDKIDLGNVACYSTVSPRNLDRDFEKADESSNASDDSEDDNQFERDTEPPRVDEESKEDSHPNNQSTEDVNQDVNYIAATDDPNKFAGFVSDAENDDGDDADLSMDTIDGGMEQLPIPPEMKFDDRLLSSLGGMENIASGVVPNDFLKELGANGWSGLKTQTKFDYLQEPYQPRSPDSIREDYPQLYSGGSGPTPKALAAASTPSGAFFYFLQPQLWEDIAAESNDYFEASIDERVEGQHAKQLHRELKHPGFKAKSRDTIREDVLKIPRIEARELCVFIGLLLARSIVPNKEKLANHWKTREEGAIPRGCFGRFMTRDRFMHLSRNLHFSRNDDPNAATDRAWKLRPVIDALQDRFAAGYTPPAIMAFDEATLPSRSTFNRMRVYIKDKPHKWGTKLFMLCCSTTAYCIRYEAGVSSDTPAFFWSLSWLIVFEVYCGKKERAGQTSSTDHKAVPAAVVRTLQQVFGPTAPPSAEMRLVVMDRFYSSVPLSMQLLTMGFYSIGTYEADPKEKKGDKKKPPKIPKNRPANIERGTFIVAEALHVPTMRVLRWWDTRAVHILSTGGSIQQDRIVRRDTSTGEQQEVACPRIVKDYQTYMGGVDVHDQLRLQRYSLQLCIKYKKYYKGLFLGLIDLAIINSYIIFNAARSASSLPKLSHVKFLKRLHIELCQLRDEDWEALCTNESFLATPSKEQNTGRSRRANHKPLLNDE</sequence>
<dbReference type="Pfam" id="PF13843">
    <property type="entry name" value="DDE_Tnp_1_7"/>
    <property type="match status" value="1"/>
</dbReference>
<feature type="region of interest" description="Disordered" evidence="1">
    <location>
        <begin position="692"/>
        <end position="712"/>
    </location>
</feature>
<feature type="region of interest" description="Disordered" evidence="1">
    <location>
        <begin position="1"/>
        <end position="81"/>
    </location>
</feature>
<protein>
    <recommendedName>
        <fullName evidence="2">PiggyBac transposable element-derived protein domain-containing protein</fullName>
    </recommendedName>
</protein>
<dbReference type="PANTHER" id="PTHR46599:SF3">
    <property type="entry name" value="PIGGYBAC TRANSPOSABLE ELEMENT-DERIVED PROTEIN 4"/>
    <property type="match status" value="1"/>
</dbReference>
<organism evidence="3 4">
    <name type="scientific">Phytophthora palmivora</name>
    <dbReference type="NCBI Taxonomy" id="4796"/>
    <lineage>
        <taxon>Eukaryota</taxon>
        <taxon>Sar</taxon>
        <taxon>Stramenopiles</taxon>
        <taxon>Oomycota</taxon>
        <taxon>Peronosporomycetes</taxon>
        <taxon>Peronosporales</taxon>
        <taxon>Peronosporaceae</taxon>
        <taxon>Phytophthora</taxon>
    </lineage>
</organism>
<feature type="compositionally biased region" description="Basic residues" evidence="1">
    <location>
        <begin position="518"/>
        <end position="527"/>
    </location>
</feature>
<keyword evidence="4" id="KW-1185">Reference proteome</keyword>
<dbReference type="AlphaFoldDB" id="A0A2P4YRH5"/>
<dbReference type="EMBL" id="NCKW01000470">
    <property type="protein sequence ID" value="POM80433.1"/>
    <property type="molecule type" value="Genomic_DNA"/>
</dbReference>
<feature type="compositionally biased region" description="Basic and acidic residues" evidence="1">
    <location>
        <begin position="45"/>
        <end position="64"/>
    </location>
</feature>
<comment type="caution">
    <text evidence="3">The sequence shown here is derived from an EMBL/GenBank/DDBJ whole genome shotgun (WGS) entry which is preliminary data.</text>
</comment>